<evidence type="ECO:0000313" key="4">
    <source>
        <dbReference type="EMBL" id="MEO1781841.1"/>
    </source>
</evidence>
<dbReference type="EMBL" id="MAEI02000001">
    <property type="protein sequence ID" value="MEO1781841.1"/>
    <property type="molecule type" value="Genomic_DNA"/>
</dbReference>
<keyword evidence="1 4" id="KW-0489">Methyltransferase</keyword>
<dbReference type="SUPFAM" id="SSF53335">
    <property type="entry name" value="S-adenosyl-L-methionine-dependent methyltransferases"/>
    <property type="match status" value="1"/>
</dbReference>
<dbReference type="GO" id="GO:0032259">
    <property type="term" value="P:methylation"/>
    <property type="evidence" value="ECO:0007669"/>
    <property type="project" value="UniProtKB-KW"/>
</dbReference>
<dbReference type="PIRSF" id="PIRSF004553">
    <property type="entry name" value="CHP00095"/>
    <property type="match status" value="1"/>
</dbReference>
<dbReference type="PANTHER" id="PTHR43542:SF1">
    <property type="entry name" value="METHYLTRANSFERASE"/>
    <property type="match status" value="1"/>
</dbReference>
<keyword evidence="2" id="KW-0808">Transferase</keyword>
<feature type="region of interest" description="Disordered" evidence="3">
    <location>
        <begin position="1"/>
        <end position="24"/>
    </location>
</feature>
<accession>A0ABV0F3X8</accession>
<name>A0ABV0F3X8_9ENTE</name>
<dbReference type="Gene3D" id="3.40.50.150">
    <property type="entry name" value="Vaccinia Virus protein VP39"/>
    <property type="match status" value="1"/>
</dbReference>
<reference evidence="4" key="2">
    <citation type="submission" date="2024-02" db="EMBL/GenBank/DDBJ databases">
        <title>The Genome Sequence of Enterococcus diestrammenae JM9A.</title>
        <authorList>
            <person name="Earl A."/>
            <person name="Manson A."/>
            <person name="Gilmore M."/>
            <person name="Sanders J."/>
            <person name="Shea T."/>
            <person name="Howe W."/>
            <person name="Livny J."/>
            <person name="Cuomo C."/>
            <person name="Neafsey D."/>
            <person name="Birren B."/>
        </authorList>
    </citation>
    <scope>NUCLEOTIDE SEQUENCE</scope>
    <source>
        <strain evidence="4">JM9A</strain>
    </source>
</reference>
<keyword evidence="5" id="KW-1185">Reference proteome</keyword>
<proteinExistence type="predicted"/>
<reference evidence="4" key="1">
    <citation type="submission" date="2016-06" db="EMBL/GenBank/DDBJ databases">
        <authorList>
            <person name="Van Tyne D."/>
        </authorList>
    </citation>
    <scope>NUCLEOTIDE SEQUENCE</scope>
    <source>
        <strain evidence="4">JM9A</strain>
    </source>
</reference>
<evidence type="ECO:0000256" key="1">
    <source>
        <dbReference type="ARBA" id="ARBA00022603"/>
    </source>
</evidence>
<dbReference type="InterPro" id="IPR002052">
    <property type="entry name" value="DNA_methylase_N6_adenine_CS"/>
</dbReference>
<evidence type="ECO:0000256" key="2">
    <source>
        <dbReference type="ARBA" id="ARBA00022679"/>
    </source>
</evidence>
<gene>
    <name evidence="4" type="ORF">BAU18_001430</name>
</gene>
<dbReference type="InterPro" id="IPR004398">
    <property type="entry name" value="RNA_MeTrfase_RsmD"/>
</dbReference>
<dbReference type="PANTHER" id="PTHR43542">
    <property type="entry name" value="METHYLTRANSFERASE"/>
    <property type="match status" value="1"/>
</dbReference>
<dbReference type="CDD" id="cd02440">
    <property type="entry name" value="AdoMet_MTases"/>
    <property type="match status" value="1"/>
</dbReference>
<organism evidence="4 5">
    <name type="scientific">Enterococcus diestrammenae</name>
    <dbReference type="NCBI Taxonomy" id="1155073"/>
    <lineage>
        <taxon>Bacteria</taxon>
        <taxon>Bacillati</taxon>
        <taxon>Bacillota</taxon>
        <taxon>Bacilli</taxon>
        <taxon>Lactobacillales</taxon>
        <taxon>Enterococcaceae</taxon>
        <taxon>Enterococcus</taxon>
    </lineage>
</organism>
<dbReference type="Proteomes" id="UP001429357">
    <property type="component" value="Unassembled WGS sequence"/>
</dbReference>
<dbReference type="Pfam" id="PF03602">
    <property type="entry name" value="Cons_hypoth95"/>
    <property type="match status" value="1"/>
</dbReference>
<dbReference type="GO" id="GO:0008168">
    <property type="term" value="F:methyltransferase activity"/>
    <property type="evidence" value="ECO:0007669"/>
    <property type="project" value="UniProtKB-KW"/>
</dbReference>
<dbReference type="RefSeq" id="WP_161868553.1">
    <property type="nucleotide sequence ID" value="NZ_MAEI02000001.1"/>
</dbReference>
<evidence type="ECO:0000256" key="3">
    <source>
        <dbReference type="SAM" id="MobiDB-lite"/>
    </source>
</evidence>
<dbReference type="InterPro" id="IPR029063">
    <property type="entry name" value="SAM-dependent_MTases_sf"/>
</dbReference>
<comment type="caution">
    <text evidence="4">The sequence shown here is derived from an EMBL/GenBank/DDBJ whole genome shotgun (WGS) entry which is preliminary data.</text>
</comment>
<dbReference type="NCBIfam" id="TIGR00095">
    <property type="entry name" value="16S rRNA (guanine(966)-N(2))-methyltransferase RsmD"/>
    <property type="match status" value="1"/>
</dbReference>
<dbReference type="PROSITE" id="PS00092">
    <property type="entry name" value="N6_MTASE"/>
    <property type="match status" value="1"/>
</dbReference>
<sequence>MRVISGEFRGRKLKSLPGDNTRPTTDKVKESIFNMIGPYFDGGQCLDLFAGSGGLAIEAISRGMAHAYLVDRSYPAIQVIKENIAITKAESQFTLWKMTAEGAIRQLAEANQQFDLVLLDPPYAKQQIVKQLTELVAADLIAEQGIVVCETDKAVELPEEIAEKLYQVRRQNYGITAVTIYHFKNEVSA</sequence>
<protein>
    <submittedName>
        <fullName evidence="4">RsmD family RNA methyltransferase</fullName>
    </submittedName>
</protein>
<evidence type="ECO:0000313" key="5">
    <source>
        <dbReference type="Proteomes" id="UP001429357"/>
    </source>
</evidence>